<feature type="chain" id="PRO_5020202183" evidence="1">
    <location>
        <begin position="26"/>
        <end position="252"/>
    </location>
</feature>
<evidence type="ECO:0000313" key="2">
    <source>
        <dbReference type="EMBL" id="TDK65574.1"/>
    </source>
</evidence>
<protein>
    <submittedName>
        <fullName evidence="2">Transporter substrate-binding domain-containing protein</fullName>
    </submittedName>
</protein>
<dbReference type="SUPFAM" id="SSF53850">
    <property type="entry name" value="Periplasmic binding protein-like II"/>
    <property type="match status" value="1"/>
</dbReference>
<dbReference type="OrthoDB" id="7351274at2"/>
<name>A0A4R5W107_9BURK</name>
<dbReference type="AlphaFoldDB" id="A0A4R5W107"/>
<feature type="signal peptide" evidence="1">
    <location>
        <begin position="1"/>
        <end position="25"/>
    </location>
</feature>
<proteinExistence type="predicted"/>
<sequence>MANKVSCIAAALLIASIANTSNSFAQNAKISAAIELSPYSQVIEKVFKSAGFSTTIEYFPGERSFQMVTNGEVDAEFARVKSAIDPVKDKIILVGPIACSELVAFARADSHLSVSDVISNHDLAIAVPYVSKAGVKYAKENKLKFQTVSTHESMYKMLMAKRFDIVIDSTLNGNIMLKQQHLDGQIVEVGDVLSAEPAYLLVNARHPDWAKKLQTAFDAAIRDGSLQRTVGDINVAMGIPRNLGISCLTAPR</sequence>
<keyword evidence="1" id="KW-0732">Signal</keyword>
<dbReference type="Gene3D" id="3.40.190.10">
    <property type="entry name" value="Periplasmic binding protein-like II"/>
    <property type="match status" value="2"/>
</dbReference>
<accession>A0A4R5W107</accession>
<reference evidence="2 3" key="1">
    <citation type="submission" date="2019-03" db="EMBL/GenBank/DDBJ databases">
        <title>Sapientia aquatica gen. nov., sp. nov., isolated from a crater lake.</title>
        <authorList>
            <person name="Felfoldi T."/>
            <person name="Szabo A."/>
            <person name="Toth E."/>
            <person name="Schumann P."/>
            <person name="Keki Z."/>
            <person name="Marialigeti K."/>
            <person name="Mathe I."/>
        </authorList>
    </citation>
    <scope>NUCLEOTIDE SEQUENCE [LARGE SCALE GENOMIC DNA]</scope>
    <source>
        <strain evidence="2 3">SA-152</strain>
    </source>
</reference>
<gene>
    <name evidence="2" type="ORF">E2I14_11520</name>
</gene>
<dbReference type="RefSeq" id="WP_133328611.1">
    <property type="nucleotide sequence ID" value="NZ_SMYL01000005.1"/>
</dbReference>
<keyword evidence="3" id="KW-1185">Reference proteome</keyword>
<evidence type="ECO:0000313" key="3">
    <source>
        <dbReference type="Proteomes" id="UP000294829"/>
    </source>
</evidence>
<dbReference type="Proteomes" id="UP000294829">
    <property type="component" value="Unassembled WGS sequence"/>
</dbReference>
<comment type="caution">
    <text evidence="2">The sequence shown here is derived from an EMBL/GenBank/DDBJ whole genome shotgun (WGS) entry which is preliminary data.</text>
</comment>
<evidence type="ECO:0000256" key="1">
    <source>
        <dbReference type="SAM" id="SignalP"/>
    </source>
</evidence>
<organism evidence="2 3">
    <name type="scientific">Sapientia aquatica</name>
    <dbReference type="NCBI Taxonomy" id="1549640"/>
    <lineage>
        <taxon>Bacteria</taxon>
        <taxon>Pseudomonadati</taxon>
        <taxon>Pseudomonadota</taxon>
        <taxon>Betaproteobacteria</taxon>
        <taxon>Burkholderiales</taxon>
        <taxon>Oxalobacteraceae</taxon>
        <taxon>Sapientia</taxon>
    </lineage>
</organism>
<dbReference type="EMBL" id="SMYL01000005">
    <property type="protein sequence ID" value="TDK65574.1"/>
    <property type="molecule type" value="Genomic_DNA"/>
</dbReference>